<organism evidence="1">
    <name type="scientific">Anguilla anguilla</name>
    <name type="common">European freshwater eel</name>
    <name type="synonym">Muraena anguilla</name>
    <dbReference type="NCBI Taxonomy" id="7936"/>
    <lineage>
        <taxon>Eukaryota</taxon>
        <taxon>Metazoa</taxon>
        <taxon>Chordata</taxon>
        <taxon>Craniata</taxon>
        <taxon>Vertebrata</taxon>
        <taxon>Euteleostomi</taxon>
        <taxon>Actinopterygii</taxon>
        <taxon>Neopterygii</taxon>
        <taxon>Teleostei</taxon>
        <taxon>Anguilliformes</taxon>
        <taxon>Anguillidae</taxon>
        <taxon>Anguilla</taxon>
    </lineage>
</organism>
<dbReference type="EMBL" id="GBXM01001861">
    <property type="protein sequence ID" value="JAI06717.1"/>
    <property type="molecule type" value="Transcribed_RNA"/>
</dbReference>
<protein>
    <submittedName>
        <fullName evidence="1">Uncharacterized protein</fullName>
    </submittedName>
</protein>
<reference evidence="1" key="1">
    <citation type="submission" date="2014-11" db="EMBL/GenBank/DDBJ databases">
        <authorList>
            <person name="Amaro Gonzalez C."/>
        </authorList>
    </citation>
    <scope>NUCLEOTIDE SEQUENCE</scope>
</reference>
<evidence type="ECO:0000313" key="1">
    <source>
        <dbReference type="EMBL" id="JAI06717.1"/>
    </source>
</evidence>
<accession>A0A0E9XWC7</accession>
<reference evidence="1" key="2">
    <citation type="journal article" date="2015" name="Fish Shellfish Immunol.">
        <title>Early steps in the European eel (Anguilla anguilla)-Vibrio vulnificus interaction in the gills: Role of the RtxA13 toxin.</title>
        <authorList>
            <person name="Callol A."/>
            <person name="Pajuelo D."/>
            <person name="Ebbesson L."/>
            <person name="Teles M."/>
            <person name="MacKenzie S."/>
            <person name="Amaro C."/>
        </authorList>
    </citation>
    <scope>NUCLEOTIDE SEQUENCE</scope>
</reference>
<sequence>MKASGFTNSP</sequence>
<name>A0A0E9XWC7_ANGAN</name>
<proteinExistence type="predicted"/>